<sequence>MSDTVDRPPADLSLPASATDINSITPVPPNAPSAAISSNFSDSQQELAATTSLPGSTAESTTLPQIPPNALVREHSTAIGPSLDQPAPPRRESSATGGPTVLITLLLTNSARHPFKIDERYLRKRNIAVEEMNPFNLSVYALKELIWREWRDEWETRPSSPTSIRLISFGRLLDDKSLLKDCRFNADSPNVVHMTVRPQEIVDEEDAKTTKHSYGRDRDGADRSPGCRCVIL</sequence>
<dbReference type="EMBL" id="KV407457">
    <property type="protein sequence ID" value="KZF23249.1"/>
    <property type="molecule type" value="Genomic_DNA"/>
</dbReference>
<dbReference type="Pfam" id="PF13881">
    <property type="entry name" value="Rad60-SLD_2"/>
    <property type="match status" value="1"/>
</dbReference>
<evidence type="ECO:0000259" key="2">
    <source>
        <dbReference type="Pfam" id="PF13881"/>
    </source>
</evidence>
<evidence type="ECO:0000313" key="3">
    <source>
        <dbReference type="EMBL" id="KZF23249.1"/>
    </source>
</evidence>
<dbReference type="AlphaFoldDB" id="A0A165HBA9"/>
<dbReference type="SUPFAM" id="SSF54236">
    <property type="entry name" value="Ubiquitin-like"/>
    <property type="match status" value="1"/>
</dbReference>
<feature type="region of interest" description="Disordered" evidence="1">
    <location>
        <begin position="1"/>
        <end position="68"/>
    </location>
</feature>
<proteinExistence type="predicted"/>
<dbReference type="GeneID" id="28894054"/>
<evidence type="ECO:0000256" key="1">
    <source>
        <dbReference type="SAM" id="MobiDB-lite"/>
    </source>
</evidence>
<dbReference type="Proteomes" id="UP000076632">
    <property type="component" value="Unassembled WGS sequence"/>
</dbReference>
<protein>
    <recommendedName>
        <fullName evidence="2">UBL3-like ubiquitin domain-containing protein</fullName>
    </recommendedName>
</protein>
<feature type="domain" description="UBL3-like ubiquitin" evidence="2">
    <location>
        <begin position="135"/>
        <end position="211"/>
    </location>
</feature>
<dbReference type="InterPro" id="IPR029071">
    <property type="entry name" value="Ubiquitin-like_domsf"/>
</dbReference>
<reference evidence="3 4" key="1">
    <citation type="journal article" date="2016" name="Fungal Biol.">
        <title>The genome of Xylona heveae provides a window into fungal endophytism.</title>
        <authorList>
            <person name="Gazis R."/>
            <person name="Kuo A."/>
            <person name="Riley R."/>
            <person name="LaButti K."/>
            <person name="Lipzen A."/>
            <person name="Lin J."/>
            <person name="Amirebrahimi M."/>
            <person name="Hesse C.N."/>
            <person name="Spatafora J.W."/>
            <person name="Henrissat B."/>
            <person name="Hainaut M."/>
            <person name="Grigoriev I.V."/>
            <person name="Hibbett D.S."/>
        </authorList>
    </citation>
    <scope>NUCLEOTIDE SEQUENCE [LARGE SCALE GENOMIC DNA]</scope>
    <source>
        <strain evidence="3 4">TC161</strain>
    </source>
</reference>
<dbReference type="PANTHER" id="PTHR13169:SF0">
    <property type="entry name" value="UBIQUITIN-LIKE PROTEIN 3"/>
    <property type="match status" value="1"/>
</dbReference>
<dbReference type="InterPro" id="IPR040015">
    <property type="entry name" value="UBL3-like"/>
</dbReference>
<dbReference type="PANTHER" id="PTHR13169">
    <property type="entry name" value="UBIQUITIN-LIKE PROTEIN 3 HCG-1 PROTEIN"/>
    <property type="match status" value="1"/>
</dbReference>
<feature type="region of interest" description="Disordered" evidence="1">
    <location>
        <begin position="203"/>
        <end position="225"/>
    </location>
</feature>
<dbReference type="OrthoDB" id="1043111at2759"/>
<dbReference type="RefSeq" id="XP_018188804.1">
    <property type="nucleotide sequence ID" value="XM_018328917.1"/>
</dbReference>
<dbReference type="OMA" id="NDAVAME"/>
<dbReference type="InterPro" id="IPR039540">
    <property type="entry name" value="UBL3-like_ubiquitin_dom"/>
</dbReference>
<dbReference type="Gene3D" id="3.10.20.90">
    <property type="entry name" value="Phosphatidylinositol 3-kinase Catalytic Subunit, Chain A, domain 1"/>
    <property type="match status" value="1"/>
</dbReference>
<accession>A0A165HBA9</accession>
<gene>
    <name evidence="3" type="ORF">L228DRAFT_107019</name>
</gene>
<organism evidence="3 4">
    <name type="scientific">Xylona heveae (strain CBS 132557 / TC161)</name>
    <dbReference type="NCBI Taxonomy" id="1328760"/>
    <lineage>
        <taxon>Eukaryota</taxon>
        <taxon>Fungi</taxon>
        <taxon>Dikarya</taxon>
        <taxon>Ascomycota</taxon>
        <taxon>Pezizomycotina</taxon>
        <taxon>Xylonomycetes</taxon>
        <taxon>Xylonales</taxon>
        <taxon>Xylonaceae</taxon>
        <taxon>Xylona</taxon>
    </lineage>
</organism>
<dbReference type="InParanoid" id="A0A165HBA9"/>
<evidence type="ECO:0000313" key="4">
    <source>
        <dbReference type="Proteomes" id="UP000076632"/>
    </source>
</evidence>
<keyword evidence="4" id="KW-1185">Reference proteome</keyword>
<feature type="compositionally biased region" description="Polar residues" evidence="1">
    <location>
        <begin position="35"/>
        <end position="64"/>
    </location>
</feature>
<name>A0A165HBA9_XYLHT</name>
<dbReference type="STRING" id="1328760.A0A165HBA9"/>